<dbReference type="PRINTS" id="PR01438">
    <property type="entry name" value="UNVRSLSTRESS"/>
</dbReference>
<evidence type="ECO:0000313" key="3">
    <source>
        <dbReference type="EMBL" id="SDG41516.1"/>
    </source>
</evidence>
<organism evidence="3 4">
    <name type="scientific">Mucilaginibacter gossypii</name>
    <dbReference type="NCBI Taxonomy" id="551996"/>
    <lineage>
        <taxon>Bacteria</taxon>
        <taxon>Pseudomonadati</taxon>
        <taxon>Bacteroidota</taxon>
        <taxon>Sphingobacteriia</taxon>
        <taxon>Sphingobacteriales</taxon>
        <taxon>Sphingobacteriaceae</taxon>
        <taxon>Mucilaginibacter</taxon>
    </lineage>
</organism>
<dbReference type="AlphaFoldDB" id="A0A1G7U1U5"/>
<dbReference type="InterPro" id="IPR014729">
    <property type="entry name" value="Rossmann-like_a/b/a_fold"/>
</dbReference>
<gene>
    <name evidence="3" type="ORF">SAMN05192573_103340</name>
</gene>
<accession>A0A1G7U1U5</accession>
<keyword evidence="4" id="KW-1185">Reference proteome</keyword>
<dbReference type="EMBL" id="FNCG01000003">
    <property type="protein sequence ID" value="SDG41516.1"/>
    <property type="molecule type" value="Genomic_DNA"/>
</dbReference>
<proteinExistence type="inferred from homology"/>
<dbReference type="PANTHER" id="PTHR46268">
    <property type="entry name" value="STRESS RESPONSE PROTEIN NHAX"/>
    <property type="match status" value="1"/>
</dbReference>
<dbReference type="Pfam" id="PF00582">
    <property type="entry name" value="Usp"/>
    <property type="match status" value="1"/>
</dbReference>
<dbReference type="InterPro" id="IPR006015">
    <property type="entry name" value="Universal_stress_UspA"/>
</dbReference>
<name>A0A1G7U1U5_9SPHI</name>
<evidence type="ECO:0000259" key="2">
    <source>
        <dbReference type="Pfam" id="PF00582"/>
    </source>
</evidence>
<sequence>MKTILVPTDFSAQAKNAASYAVNIAQIIRAGVILCHAIKVPDESPMANQVAWPLEDYNSLKEETTQELQSLSAALLHDIHSDEAVGDREFINTRSATGDVVDVIRNVVEEQKCVMVVMGMSGAGAISRFFLGSNTQDVINKASFPVLLIPANAHFHPIFKIAFATDLNDNDIELIHSVASLAYYFNAELLIAHITDDKIEEGDDKRKVDDFLKEVTCKANYAKVYYRHIKSVDVMHGLDWLSEHGTVDMLVTVHRKVNSLEKLFGISYTQKLSHHIEIPLLVLPEGLSAVHF</sequence>
<dbReference type="Gene3D" id="3.40.50.620">
    <property type="entry name" value="HUPs"/>
    <property type="match status" value="2"/>
</dbReference>
<evidence type="ECO:0000313" key="4">
    <source>
        <dbReference type="Proteomes" id="UP000199705"/>
    </source>
</evidence>
<dbReference type="PANTHER" id="PTHR46268:SF6">
    <property type="entry name" value="UNIVERSAL STRESS PROTEIN UP12"/>
    <property type="match status" value="1"/>
</dbReference>
<evidence type="ECO:0000256" key="1">
    <source>
        <dbReference type="ARBA" id="ARBA00008791"/>
    </source>
</evidence>
<feature type="domain" description="UspA" evidence="2">
    <location>
        <begin position="1"/>
        <end position="150"/>
    </location>
</feature>
<protein>
    <submittedName>
        <fullName evidence="3">Nucleotide-binding universal stress protein, UspA family</fullName>
    </submittedName>
</protein>
<reference evidence="4" key="1">
    <citation type="submission" date="2016-10" db="EMBL/GenBank/DDBJ databases">
        <authorList>
            <person name="Varghese N."/>
            <person name="Submissions S."/>
        </authorList>
    </citation>
    <scope>NUCLEOTIDE SEQUENCE [LARGE SCALE GENOMIC DNA]</scope>
    <source>
        <strain evidence="4">Gh-67</strain>
    </source>
</reference>
<comment type="similarity">
    <text evidence="1">Belongs to the universal stress protein A family.</text>
</comment>
<dbReference type="SUPFAM" id="SSF52402">
    <property type="entry name" value="Adenine nucleotide alpha hydrolases-like"/>
    <property type="match status" value="2"/>
</dbReference>
<dbReference type="Proteomes" id="UP000199705">
    <property type="component" value="Unassembled WGS sequence"/>
</dbReference>
<dbReference type="InterPro" id="IPR006016">
    <property type="entry name" value="UspA"/>
</dbReference>
<dbReference type="STRING" id="551996.SAMN05192573_103340"/>
<dbReference type="RefSeq" id="WP_091164251.1">
    <property type="nucleotide sequence ID" value="NZ_FNCG01000003.1"/>
</dbReference>
<dbReference type="CDD" id="cd00293">
    <property type="entry name" value="USP-like"/>
    <property type="match status" value="1"/>
</dbReference>